<feature type="binding site" evidence="7">
    <location>
        <position position="117"/>
    </location>
    <ligand>
        <name>Zn(2+)</name>
        <dbReference type="ChEBI" id="CHEBI:29105"/>
        <note>catalytic</note>
    </ligand>
</feature>
<dbReference type="PANTHER" id="PTHR46986">
    <property type="entry name" value="ENDORIBONUCLEASE YBEY, CHLOROPLASTIC"/>
    <property type="match status" value="1"/>
</dbReference>
<gene>
    <name evidence="7" type="primary">ybeY</name>
    <name evidence="8" type="ORF">A2151_03610</name>
</gene>
<comment type="cofactor">
    <cofactor evidence="7">
        <name>Zn(2+)</name>
        <dbReference type="ChEBI" id="CHEBI:29105"/>
    </cofactor>
    <text evidence="7">Binds 1 zinc ion.</text>
</comment>
<evidence type="ECO:0000313" key="8">
    <source>
        <dbReference type="EMBL" id="OGI47258.1"/>
    </source>
</evidence>
<dbReference type="GO" id="GO:0004521">
    <property type="term" value="F:RNA endonuclease activity"/>
    <property type="evidence" value="ECO:0007669"/>
    <property type="project" value="UniProtKB-UniRule"/>
</dbReference>
<evidence type="ECO:0000256" key="5">
    <source>
        <dbReference type="ARBA" id="ARBA00022801"/>
    </source>
</evidence>
<keyword evidence="7" id="KW-0963">Cytoplasm</keyword>
<keyword evidence="3 7" id="KW-0479">Metal-binding</keyword>
<evidence type="ECO:0000256" key="6">
    <source>
        <dbReference type="ARBA" id="ARBA00022833"/>
    </source>
</evidence>
<keyword evidence="5 7" id="KW-0378">Hydrolase</keyword>
<feature type="binding site" evidence="7">
    <location>
        <position position="113"/>
    </location>
    <ligand>
        <name>Zn(2+)</name>
        <dbReference type="ChEBI" id="CHEBI:29105"/>
        <note>catalytic</note>
    </ligand>
</feature>
<comment type="subcellular location">
    <subcellularLocation>
        <location evidence="7">Cytoplasm</location>
    </subcellularLocation>
</comment>
<keyword evidence="7" id="KW-0698">rRNA processing</keyword>
<dbReference type="EC" id="3.1.-.-" evidence="7"/>
<dbReference type="GO" id="GO:0004222">
    <property type="term" value="F:metalloendopeptidase activity"/>
    <property type="evidence" value="ECO:0007669"/>
    <property type="project" value="InterPro"/>
</dbReference>
<dbReference type="GO" id="GO:0006364">
    <property type="term" value="P:rRNA processing"/>
    <property type="evidence" value="ECO:0007669"/>
    <property type="project" value="UniProtKB-UniRule"/>
</dbReference>
<sequence>MRLELTVQYATARKGLPHKSSIERWARAALADLGRGGAALTVRIVGARESAALNGRYRGKQGPTNVLAFPFSAPPGAKSDVLGDIVICAPVVRREARAQGKRVPAHWAHLTVHGIMHLRGYDHRTRRQAAAMEGREVRVLARLGFPDPYLV</sequence>
<protein>
    <recommendedName>
        <fullName evidence="7">Endoribonuclease YbeY</fullName>
        <ecNumber evidence="7">3.1.-.-</ecNumber>
    </recommendedName>
</protein>
<evidence type="ECO:0000256" key="7">
    <source>
        <dbReference type="HAMAP-Rule" id="MF_00009"/>
    </source>
</evidence>
<dbReference type="GO" id="GO:0005737">
    <property type="term" value="C:cytoplasm"/>
    <property type="evidence" value="ECO:0007669"/>
    <property type="project" value="UniProtKB-SubCell"/>
</dbReference>
<dbReference type="InterPro" id="IPR002036">
    <property type="entry name" value="YbeY"/>
</dbReference>
<feature type="binding site" evidence="7">
    <location>
        <position position="123"/>
    </location>
    <ligand>
        <name>Zn(2+)</name>
        <dbReference type="ChEBI" id="CHEBI:29105"/>
        <note>catalytic</note>
    </ligand>
</feature>
<dbReference type="Pfam" id="PF02130">
    <property type="entry name" value="YbeY"/>
    <property type="match status" value="1"/>
</dbReference>
<dbReference type="Proteomes" id="UP000178885">
    <property type="component" value="Unassembled WGS sequence"/>
</dbReference>
<comment type="function">
    <text evidence="7">Single strand-specific metallo-endoribonuclease involved in late-stage 70S ribosome quality control and in maturation of the 3' terminus of the 16S rRNA.</text>
</comment>
<keyword evidence="6 7" id="KW-0862">Zinc</keyword>
<evidence type="ECO:0000313" key="9">
    <source>
        <dbReference type="Proteomes" id="UP000178885"/>
    </source>
</evidence>
<evidence type="ECO:0000256" key="1">
    <source>
        <dbReference type="ARBA" id="ARBA00010875"/>
    </source>
</evidence>
<dbReference type="SUPFAM" id="SSF55486">
    <property type="entry name" value="Metalloproteases ('zincins'), catalytic domain"/>
    <property type="match status" value="1"/>
</dbReference>
<keyword evidence="7" id="KW-0690">Ribosome biogenesis</keyword>
<organism evidence="8 9">
    <name type="scientific">Candidatus Muproteobacteria bacterium RBG_16_65_34</name>
    <dbReference type="NCBI Taxonomy" id="1817760"/>
    <lineage>
        <taxon>Bacteria</taxon>
        <taxon>Pseudomonadati</taxon>
        <taxon>Pseudomonadota</taxon>
        <taxon>Candidatus Muproteobacteria</taxon>
    </lineage>
</organism>
<dbReference type="NCBIfam" id="TIGR00043">
    <property type="entry name" value="rRNA maturation RNase YbeY"/>
    <property type="match status" value="1"/>
</dbReference>
<comment type="similarity">
    <text evidence="1 7">Belongs to the endoribonuclease YbeY family.</text>
</comment>
<evidence type="ECO:0000256" key="4">
    <source>
        <dbReference type="ARBA" id="ARBA00022759"/>
    </source>
</evidence>
<dbReference type="AlphaFoldDB" id="A0A1F6TQ60"/>
<keyword evidence="4 7" id="KW-0255">Endonuclease</keyword>
<name>A0A1F6TQ60_9PROT</name>
<reference evidence="8 9" key="1">
    <citation type="journal article" date="2016" name="Nat. Commun.">
        <title>Thousands of microbial genomes shed light on interconnected biogeochemical processes in an aquifer system.</title>
        <authorList>
            <person name="Anantharaman K."/>
            <person name="Brown C.T."/>
            <person name="Hug L.A."/>
            <person name="Sharon I."/>
            <person name="Castelle C.J."/>
            <person name="Probst A.J."/>
            <person name="Thomas B.C."/>
            <person name="Singh A."/>
            <person name="Wilkins M.J."/>
            <person name="Karaoz U."/>
            <person name="Brodie E.L."/>
            <person name="Williams K.H."/>
            <person name="Hubbard S.S."/>
            <person name="Banfield J.F."/>
        </authorList>
    </citation>
    <scope>NUCLEOTIDE SEQUENCE [LARGE SCALE GENOMIC DNA]</scope>
</reference>
<dbReference type="EMBL" id="MFSU01000061">
    <property type="protein sequence ID" value="OGI47258.1"/>
    <property type="molecule type" value="Genomic_DNA"/>
</dbReference>
<dbReference type="HAMAP" id="MF_00009">
    <property type="entry name" value="Endoribonucl_YbeY"/>
    <property type="match status" value="1"/>
</dbReference>
<accession>A0A1F6TQ60</accession>
<keyword evidence="2 7" id="KW-0540">Nuclease</keyword>
<evidence type="ECO:0000256" key="3">
    <source>
        <dbReference type="ARBA" id="ARBA00022723"/>
    </source>
</evidence>
<evidence type="ECO:0000256" key="2">
    <source>
        <dbReference type="ARBA" id="ARBA00022722"/>
    </source>
</evidence>
<dbReference type="Gene3D" id="3.40.390.30">
    <property type="entry name" value="Metalloproteases ('zincins'), catalytic domain"/>
    <property type="match status" value="1"/>
</dbReference>
<dbReference type="InterPro" id="IPR023091">
    <property type="entry name" value="MetalPrtase_cat_dom_sf_prd"/>
</dbReference>
<dbReference type="STRING" id="1817760.A2151_03610"/>
<dbReference type="PANTHER" id="PTHR46986:SF1">
    <property type="entry name" value="ENDORIBONUCLEASE YBEY, CHLOROPLASTIC"/>
    <property type="match status" value="1"/>
</dbReference>
<proteinExistence type="inferred from homology"/>
<dbReference type="GO" id="GO:0008270">
    <property type="term" value="F:zinc ion binding"/>
    <property type="evidence" value="ECO:0007669"/>
    <property type="project" value="UniProtKB-UniRule"/>
</dbReference>
<comment type="caution">
    <text evidence="8">The sequence shown here is derived from an EMBL/GenBank/DDBJ whole genome shotgun (WGS) entry which is preliminary data.</text>
</comment>